<dbReference type="Pfam" id="PF19272">
    <property type="entry name" value="ASMase_C"/>
    <property type="match status" value="1"/>
</dbReference>
<dbReference type="SUPFAM" id="SSF56300">
    <property type="entry name" value="Metallo-dependent phosphatases"/>
    <property type="match status" value="1"/>
</dbReference>
<dbReference type="eggNOG" id="KOG3770">
    <property type="taxonomic scope" value="Eukaryota"/>
</dbReference>
<reference evidence="12 13" key="1">
    <citation type="journal article" date="2006" name="Nature">
        <title>Global trends of whole-genome duplications revealed by the ciliate Paramecium tetraurelia.</title>
        <authorList>
            <consortium name="Genoscope"/>
            <person name="Aury J.-M."/>
            <person name="Jaillon O."/>
            <person name="Duret L."/>
            <person name="Noel B."/>
            <person name="Jubin C."/>
            <person name="Porcel B.M."/>
            <person name="Segurens B."/>
            <person name="Daubin V."/>
            <person name="Anthouard V."/>
            <person name="Aiach N."/>
            <person name="Arnaiz O."/>
            <person name="Billaut A."/>
            <person name="Beisson J."/>
            <person name="Blanc I."/>
            <person name="Bouhouche K."/>
            <person name="Camara F."/>
            <person name="Duharcourt S."/>
            <person name="Guigo R."/>
            <person name="Gogendeau D."/>
            <person name="Katinka M."/>
            <person name="Keller A.-M."/>
            <person name="Kissmehl R."/>
            <person name="Klotz C."/>
            <person name="Koll F."/>
            <person name="Le Moue A."/>
            <person name="Lepere C."/>
            <person name="Malinsky S."/>
            <person name="Nowacki M."/>
            <person name="Nowak J.K."/>
            <person name="Plattner H."/>
            <person name="Poulain J."/>
            <person name="Ruiz F."/>
            <person name="Serrano V."/>
            <person name="Zagulski M."/>
            <person name="Dessen P."/>
            <person name="Betermier M."/>
            <person name="Weissenbach J."/>
            <person name="Scarpelli C."/>
            <person name="Schachter V."/>
            <person name="Sperling L."/>
            <person name="Meyer E."/>
            <person name="Cohen J."/>
            <person name="Wincker P."/>
        </authorList>
    </citation>
    <scope>NUCLEOTIDE SEQUENCE [LARGE SCALE GENOMIC DNA]</scope>
    <source>
        <strain evidence="12 13">Stock d4-2</strain>
    </source>
</reference>
<dbReference type="AlphaFoldDB" id="A0DPD0"/>
<protein>
    <recommendedName>
        <fullName evidence="11">HTH CENPB-type domain-containing protein</fullName>
    </recommendedName>
</protein>
<dbReference type="OrthoDB" id="310454at2759"/>
<evidence type="ECO:0000256" key="5">
    <source>
        <dbReference type="ARBA" id="ARBA00022723"/>
    </source>
</evidence>
<dbReference type="GO" id="GO:0005576">
    <property type="term" value="C:extracellular region"/>
    <property type="evidence" value="ECO:0007669"/>
    <property type="project" value="UniProtKB-SubCell"/>
</dbReference>
<evidence type="ECO:0000313" key="13">
    <source>
        <dbReference type="Proteomes" id="UP000000600"/>
    </source>
</evidence>
<dbReference type="InParanoid" id="A0DPD0"/>
<dbReference type="Gene3D" id="3.60.21.10">
    <property type="match status" value="1"/>
</dbReference>
<proteinExistence type="inferred from homology"/>
<dbReference type="GO" id="GO:0016787">
    <property type="term" value="F:hydrolase activity"/>
    <property type="evidence" value="ECO:0007669"/>
    <property type="project" value="UniProtKB-KW"/>
</dbReference>
<dbReference type="GO" id="GO:0003677">
    <property type="term" value="F:DNA binding"/>
    <property type="evidence" value="ECO:0007669"/>
    <property type="project" value="UniProtKB-KW"/>
</dbReference>
<evidence type="ECO:0000256" key="6">
    <source>
        <dbReference type="ARBA" id="ARBA00022729"/>
    </source>
</evidence>
<evidence type="ECO:0000256" key="9">
    <source>
        <dbReference type="ARBA" id="ARBA00023125"/>
    </source>
</evidence>
<gene>
    <name evidence="12" type="ORF">GSPATT00019079001</name>
</gene>
<dbReference type="OMA" id="CIGFIES"/>
<name>A0DPD0_PARTE</name>
<evidence type="ECO:0000259" key="11">
    <source>
        <dbReference type="PROSITE" id="PS51253"/>
    </source>
</evidence>
<comment type="similarity">
    <text evidence="3">Belongs to the acid sphingomyelinase family.</text>
</comment>
<dbReference type="InterPro" id="IPR004843">
    <property type="entry name" value="Calcineurin-like_PHP"/>
</dbReference>
<dbReference type="FunFam" id="3.60.21.10:FF:000221">
    <property type="entry name" value="Sphingomyelin phosphodiesterase"/>
    <property type="match status" value="1"/>
</dbReference>
<dbReference type="HOGENOM" id="CLU_014743_3_0_1"/>
<evidence type="ECO:0000256" key="7">
    <source>
        <dbReference type="ARBA" id="ARBA00022801"/>
    </source>
</evidence>
<dbReference type="Gene3D" id="1.10.10.60">
    <property type="entry name" value="Homeodomain-like"/>
    <property type="match status" value="1"/>
</dbReference>
<evidence type="ECO:0000256" key="10">
    <source>
        <dbReference type="ARBA" id="ARBA00023180"/>
    </source>
</evidence>
<dbReference type="InterPro" id="IPR029052">
    <property type="entry name" value="Metallo-depent_PP-like"/>
</dbReference>
<dbReference type="PROSITE" id="PS51253">
    <property type="entry name" value="HTH_CENPB"/>
    <property type="match status" value="1"/>
</dbReference>
<dbReference type="GO" id="GO:0046872">
    <property type="term" value="F:metal ion binding"/>
    <property type="evidence" value="ECO:0007669"/>
    <property type="project" value="UniProtKB-KW"/>
</dbReference>
<dbReference type="Proteomes" id="UP000000600">
    <property type="component" value="Unassembled WGS sequence"/>
</dbReference>
<dbReference type="PANTHER" id="PTHR10340:SF57">
    <property type="entry name" value="METALLOPHOS DOMAIN-CONTAINING PROTEIN"/>
    <property type="match status" value="1"/>
</dbReference>
<dbReference type="Pfam" id="PF03221">
    <property type="entry name" value="HTH_Tnp_Tc5"/>
    <property type="match status" value="1"/>
</dbReference>
<dbReference type="SMART" id="SM00674">
    <property type="entry name" value="CENPB"/>
    <property type="match status" value="1"/>
</dbReference>
<dbReference type="InterPro" id="IPR045473">
    <property type="entry name" value="ASM_C"/>
</dbReference>
<dbReference type="InterPro" id="IPR006600">
    <property type="entry name" value="HTH_CenpB_DNA-bd_dom"/>
</dbReference>
<dbReference type="KEGG" id="ptm:GSPATT00019079001"/>
<evidence type="ECO:0000256" key="8">
    <source>
        <dbReference type="ARBA" id="ARBA00022833"/>
    </source>
</evidence>
<dbReference type="EMBL" id="CT868529">
    <property type="protein sequence ID" value="CAK84897.1"/>
    <property type="molecule type" value="Genomic_DNA"/>
</dbReference>
<dbReference type="STRING" id="5888.A0DPD0"/>
<evidence type="ECO:0000313" key="12">
    <source>
        <dbReference type="EMBL" id="CAK84897.1"/>
    </source>
</evidence>
<comment type="cofactor">
    <cofactor evidence="1">
        <name>Zn(2+)</name>
        <dbReference type="ChEBI" id="CHEBI:29105"/>
    </cofactor>
</comment>
<organism evidence="12 13">
    <name type="scientific">Paramecium tetraurelia</name>
    <dbReference type="NCBI Taxonomy" id="5888"/>
    <lineage>
        <taxon>Eukaryota</taxon>
        <taxon>Sar</taxon>
        <taxon>Alveolata</taxon>
        <taxon>Ciliophora</taxon>
        <taxon>Intramacronucleata</taxon>
        <taxon>Oligohymenophorea</taxon>
        <taxon>Peniculida</taxon>
        <taxon>Parameciidae</taxon>
        <taxon>Paramecium</taxon>
    </lineage>
</organism>
<dbReference type="RefSeq" id="XP_001452294.1">
    <property type="nucleotide sequence ID" value="XM_001452257.1"/>
</dbReference>
<comment type="subcellular location">
    <subcellularLocation>
        <location evidence="2">Secreted</location>
    </subcellularLocation>
</comment>
<dbReference type="PANTHER" id="PTHR10340">
    <property type="entry name" value="SPHINGOMYELIN PHOSPHODIESTERASE"/>
    <property type="match status" value="1"/>
</dbReference>
<keyword evidence="7" id="KW-0378">Hydrolase</keyword>
<keyword evidence="10" id="KW-0325">Glycoprotein</keyword>
<evidence type="ECO:0000256" key="1">
    <source>
        <dbReference type="ARBA" id="ARBA00001947"/>
    </source>
</evidence>
<dbReference type="Pfam" id="PF00149">
    <property type="entry name" value="Metallophos"/>
    <property type="match status" value="1"/>
</dbReference>
<evidence type="ECO:0000256" key="3">
    <source>
        <dbReference type="ARBA" id="ARBA00008234"/>
    </source>
</evidence>
<evidence type="ECO:0000256" key="2">
    <source>
        <dbReference type="ARBA" id="ARBA00004613"/>
    </source>
</evidence>
<accession>A0DPD0</accession>
<keyword evidence="4" id="KW-0964">Secreted</keyword>
<keyword evidence="6" id="KW-0732">Signal</keyword>
<dbReference type="CDD" id="cd00842">
    <property type="entry name" value="MPP_ASMase"/>
    <property type="match status" value="1"/>
</dbReference>
<feature type="domain" description="HTH CENPB-type" evidence="11">
    <location>
        <begin position="81"/>
        <end position="150"/>
    </location>
</feature>
<keyword evidence="13" id="KW-1185">Reference proteome</keyword>
<evidence type="ECO:0000256" key="4">
    <source>
        <dbReference type="ARBA" id="ARBA00022525"/>
    </source>
</evidence>
<dbReference type="GeneID" id="5038079"/>
<sequence>MSIMIKQLTLVVQLQNYHIFLLLEFHILSTQQQRTCINEKKEAIEALAANPSDENFEIQSQKYNTTIRNLKRWFNQGYVRKQGCGRKRVNPQAVSELEQWILSETKKGGKKITRDFIKSKALEIFNSDTFKASKMWMDKFLSEYDIKFKVQTILQEHGCLSKLQEVKFKQEQNSRREKESESLETKRLVKKESQEQIKTDLNLKQGFEEKVYVEDFFLDQDAVNLFSDSFEIQSGQNQVELQQFSEQYIPKLTFLGDSYEEIYHIYFSYYYSYKYDIILSMIFFLKSFYKLMKYSLLIIFVLISITLTQQTPEQHLKKELLKRVANYVGVELPHDLHLFCLPCKLMMKQVQKFSKNTLLTIIKKEYLALCPHFYNMPHCLGKSRQYHDEFAVHFIEQRFCITYRNYLKPSNACQLLGACKLEHHPQTLKEYINEVMHDKLTKQQQQSWKEQAEALLINNEDYKVVQYTDLHIDTEYTEGADAFCDAPLCCRKEYGTPKDPSKGAQYWGTLASCDLPFRTVQNLLEFTKEQIKPDFIIWTGDSIAHDVWQQLESNQTVPTRIITEEIQKTMPTTQMYAMYGNHEAYPAEQYDMKGESSQWLRDETAEMWKQYLSQEAYYQLRRNGYYSQVDEKRNLKVIALNSQAYDYDNFFLMEGVTDPRGMLKWLVEELYDSESKNQFAIIIAHIPPGDISCNTQWADRFSVVIERFEHVVSGLFYGNNSLILGHTHSDQISHIRSRIDGRYIKTLYIAPSVTTFTRYNPSFRVFQFNGKTNQIIDYSQYRLDLAKANKEGQNAILNWDIAYNFLEYYGLQSSSIEDVSTLGYKMRHDEEILKKYIYSYATGSEARYNQYLKDLKKLFLKKGTRNYYICGVETATYDDWFSCIGFIESLQDSAQIRYKIYELFYGKWLKD</sequence>
<keyword evidence="8" id="KW-0862">Zinc</keyword>
<keyword evidence="5" id="KW-0479">Metal-binding</keyword>
<dbReference type="InterPro" id="IPR041805">
    <property type="entry name" value="ASMase/PPN1_MPP"/>
</dbReference>
<keyword evidence="9" id="KW-0238">DNA-binding</keyword>